<dbReference type="RefSeq" id="WP_107821337.1">
    <property type="nucleotide sequence ID" value="NZ_OY782574.1"/>
</dbReference>
<name>A0A2T5C523_9BACT</name>
<dbReference type="AlphaFoldDB" id="A0A2T5C523"/>
<sequence>MKTTLKIWYRVLFFLIVLIPFAGMAQKSPVDKLFEKYANKDGMTTVNISGALLSFAAQADGKSAEADMISQLKGIRILTVDDESLNKSLDFYKEMEGDSFFKKNGYESLMEITEKDEVVRFYARKADNGKFSELLLVIGGDDNTLISIQGVIDPANIGKITGALDIDVKP</sequence>
<dbReference type="Pfam" id="PF14060">
    <property type="entry name" value="DUF4252"/>
    <property type="match status" value="1"/>
</dbReference>
<keyword evidence="2" id="KW-1185">Reference proteome</keyword>
<proteinExistence type="predicted"/>
<dbReference type="InterPro" id="IPR025348">
    <property type="entry name" value="DUF4252"/>
</dbReference>
<evidence type="ECO:0000313" key="2">
    <source>
        <dbReference type="Proteomes" id="UP000243525"/>
    </source>
</evidence>
<dbReference type="Proteomes" id="UP000243525">
    <property type="component" value="Unassembled WGS sequence"/>
</dbReference>
<dbReference type="OrthoDB" id="1118838at2"/>
<comment type="caution">
    <text evidence="1">The sequence shown here is derived from an EMBL/GenBank/DDBJ whole genome shotgun (WGS) entry which is preliminary data.</text>
</comment>
<organism evidence="1 2">
    <name type="scientific">Mangrovibacterium marinum</name>
    <dbReference type="NCBI Taxonomy" id="1639118"/>
    <lineage>
        <taxon>Bacteria</taxon>
        <taxon>Pseudomonadati</taxon>
        <taxon>Bacteroidota</taxon>
        <taxon>Bacteroidia</taxon>
        <taxon>Marinilabiliales</taxon>
        <taxon>Prolixibacteraceae</taxon>
        <taxon>Mangrovibacterium</taxon>
    </lineage>
</organism>
<gene>
    <name evidence="1" type="ORF">C8N47_103259</name>
</gene>
<dbReference type="EMBL" id="QAAD01000003">
    <property type="protein sequence ID" value="PTN09962.1"/>
    <property type="molecule type" value="Genomic_DNA"/>
</dbReference>
<reference evidence="1 2" key="1">
    <citation type="submission" date="2018-04" db="EMBL/GenBank/DDBJ databases">
        <title>Genomic Encyclopedia of Archaeal and Bacterial Type Strains, Phase II (KMG-II): from individual species to whole genera.</title>
        <authorList>
            <person name="Goeker M."/>
        </authorList>
    </citation>
    <scope>NUCLEOTIDE SEQUENCE [LARGE SCALE GENOMIC DNA]</scope>
    <source>
        <strain evidence="1 2">DSM 28823</strain>
    </source>
</reference>
<evidence type="ECO:0000313" key="1">
    <source>
        <dbReference type="EMBL" id="PTN09962.1"/>
    </source>
</evidence>
<accession>A0A2T5C523</accession>
<protein>
    <submittedName>
        <fullName evidence="1">Uncharacterized protein DUF4252</fullName>
    </submittedName>
</protein>